<evidence type="ECO:0000256" key="8">
    <source>
        <dbReference type="ARBA" id="ARBA00023268"/>
    </source>
</evidence>
<feature type="site" description="Cleavage; by autolysis" evidence="10">
    <location>
        <begin position="212"/>
        <end position="213"/>
    </location>
</feature>
<evidence type="ECO:0000313" key="12">
    <source>
        <dbReference type="Proteomes" id="UP000037035"/>
    </source>
</evidence>
<feature type="binding site" evidence="10">
    <location>
        <position position="213"/>
    </location>
    <ligand>
        <name>substrate</name>
    </ligand>
</feature>
<dbReference type="FunFam" id="3.10.20.340:FF:000002">
    <property type="entry name" value="Arginine biosynthesis bifunctional protein ArgJ, mitochondrial"/>
    <property type="match status" value="1"/>
</dbReference>
<dbReference type="Proteomes" id="UP000037035">
    <property type="component" value="Unassembled WGS sequence"/>
</dbReference>
<dbReference type="NCBIfam" id="NF003802">
    <property type="entry name" value="PRK05388.1"/>
    <property type="match status" value="1"/>
</dbReference>
<feature type="binding site" evidence="10">
    <location>
        <position position="440"/>
    </location>
    <ligand>
        <name>substrate</name>
    </ligand>
</feature>
<dbReference type="HAMAP" id="MF_01106">
    <property type="entry name" value="ArgJ"/>
    <property type="match status" value="1"/>
</dbReference>
<proteinExistence type="inferred from homology"/>
<evidence type="ECO:0000256" key="1">
    <source>
        <dbReference type="ARBA" id="ARBA00004305"/>
    </source>
</evidence>
<gene>
    <name evidence="11" type="primary">argJ</name>
    <name evidence="11" type="ORF">VP01_1585g5</name>
</gene>
<dbReference type="UniPathway" id="UPA00068">
    <property type="reaction ID" value="UER00106"/>
</dbReference>
<keyword evidence="4 10" id="KW-0028">Amino-acid biosynthesis</keyword>
<dbReference type="FunFam" id="3.30.2330.10:FF:000001">
    <property type="entry name" value="Arginine biosynthesis bifunctional protein ArgJ, mitochondrial"/>
    <property type="match status" value="1"/>
</dbReference>
<organism evidence="11 12">
    <name type="scientific">Puccinia sorghi</name>
    <dbReference type="NCBI Taxonomy" id="27349"/>
    <lineage>
        <taxon>Eukaryota</taxon>
        <taxon>Fungi</taxon>
        <taxon>Dikarya</taxon>
        <taxon>Basidiomycota</taxon>
        <taxon>Pucciniomycotina</taxon>
        <taxon>Pucciniomycetes</taxon>
        <taxon>Pucciniales</taxon>
        <taxon>Pucciniaceae</taxon>
        <taxon>Puccinia</taxon>
    </lineage>
</organism>
<keyword evidence="7 10" id="KW-0496">Mitochondrion</keyword>
<dbReference type="GO" id="GO:0006592">
    <property type="term" value="P:ornithine biosynthetic process"/>
    <property type="evidence" value="ECO:0007669"/>
    <property type="project" value="TreeGrafter"/>
</dbReference>
<evidence type="ECO:0000256" key="5">
    <source>
        <dbReference type="ARBA" id="ARBA00022679"/>
    </source>
</evidence>
<dbReference type="CDD" id="cd02152">
    <property type="entry name" value="OAT"/>
    <property type="match status" value="1"/>
</dbReference>
<keyword evidence="8 10" id="KW-0511">Multifunctional enzyme</keyword>
<feature type="active site" description="Nucleophile" evidence="10">
    <location>
        <position position="213"/>
    </location>
</feature>
<comment type="similarity">
    <text evidence="2 10">Belongs to the ArgJ family.</text>
</comment>
<feature type="chain" id="PRO_5023244115" description="Arginine biosynthesis bifunctional protein ArgJ alpha chain" evidence="10">
    <location>
        <begin position="1"/>
        <end position="212"/>
    </location>
</feature>
<protein>
    <recommendedName>
        <fullName evidence="10">Arginine biosynthesis bifunctional protein ArgJ, mitochondrial</fullName>
    </recommendedName>
    <domain>
        <recommendedName>
            <fullName evidence="10">Glutamate N-acetyltransferase</fullName>
            <shortName evidence="10">GAT</shortName>
            <ecNumber evidence="10">2.3.1.35</ecNumber>
        </recommendedName>
        <alternativeName>
            <fullName evidence="10">Ornithine acetyltransferase</fullName>
            <shortName evidence="10">OATase</shortName>
        </alternativeName>
        <alternativeName>
            <fullName evidence="10">Ornithine transacetylase</fullName>
        </alternativeName>
    </domain>
    <domain>
        <recommendedName>
            <fullName evidence="10">Amino-acid acetyltransferase</fullName>
            <ecNumber evidence="10">2.3.1.1</ecNumber>
        </recommendedName>
        <alternativeName>
            <fullName evidence="10">N-acetylglutamate synthase</fullName>
            <shortName evidence="10">AGS</shortName>
        </alternativeName>
    </domain>
    <component>
        <recommendedName>
            <fullName evidence="10">Arginine biosynthesis bifunctional protein ArgJ alpha chain</fullName>
        </recommendedName>
    </component>
    <component>
        <recommendedName>
            <fullName evidence="10">Arginine biosynthesis bifunctional protein ArgJ beta chain</fullName>
        </recommendedName>
    </component>
</protein>
<feature type="site" description="Involved in the stabilization of negative charge on the oxyanion by the formation of the oxyanion hole" evidence="10">
    <location>
        <position position="134"/>
    </location>
</feature>
<evidence type="ECO:0000256" key="3">
    <source>
        <dbReference type="ARBA" id="ARBA00022571"/>
    </source>
</evidence>
<dbReference type="OrthoDB" id="2017946at2759"/>
<evidence type="ECO:0000256" key="7">
    <source>
        <dbReference type="ARBA" id="ARBA00023128"/>
    </source>
</evidence>
<dbReference type="EMBL" id="LAVV01006376">
    <property type="protein sequence ID" value="KNZ60263.1"/>
    <property type="molecule type" value="Genomic_DNA"/>
</dbReference>
<evidence type="ECO:0000256" key="10">
    <source>
        <dbReference type="HAMAP-Rule" id="MF_03124"/>
    </source>
</evidence>
<comment type="PTM">
    <text evidence="10">The alpha and beta chains are autoproteolytically processed from a single precursor protein within the mitochondrion.</text>
</comment>
<keyword evidence="6 10" id="KW-0068">Autocatalytic cleavage</keyword>
<dbReference type="InterPro" id="IPR042195">
    <property type="entry name" value="ArgJ_beta_C"/>
</dbReference>
<feature type="chain" id="PRO_5023244114" description="Arginine biosynthesis bifunctional protein ArgJ beta chain" evidence="10">
    <location>
        <begin position="213"/>
        <end position="460"/>
    </location>
</feature>
<evidence type="ECO:0000313" key="11">
    <source>
        <dbReference type="EMBL" id="KNZ60263.1"/>
    </source>
</evidence>
<dbReference type="EC" id="2.3.1.35" evidence="10"/>
<comment type="catalytic activity">
    <reaction evidence="10">
        <text>N(2)-acetyl-L-ornithine + L-glutamate = N-acetyl-L-glutamate + L-ornithine</text>
        <dbReference type="Rhea" id="RHEA:15349"/>
        <dbReference type="ChEBI" id="CHEBI:29985"/>
        <dbReference type="ChEBI" id="CHEBI:44337"/>
        <dbReference type="ChEBI" id="CHEBI:46911"/>
        <dbReference type="ChEBI" id="CHEBI:57805"/>
        <dbReference type="EC" id="2.3.1.35"/>
    </reaction>
</comment>
<dbReference type="NCBIfam" id="TIGR00120">
    <property type="entry name" value="ArgJ"/>
    <property type="match status" value="1"/>
</dbReference>
<comment type="pathway">
    <text evidence="10">Amino-acid biosynthesis; L-arginine biosynthesis; N(2)-acetyl-L-ornithine from L-glutamate: step 1/4.</text>
</comment>
<dbReference type="GO" id="GO:0004042">
    <property type="term" value="F:L-glutamate N-acetyltransferase activity"/>
    <property type="evidence" value="ECO:0007669"/>
    <property type="project" value="UniProtKB-UniRule"/>
</dbReference>
<accession>A0A0L6VHN0</accession>
<feature type="binding site" evidence="10">
    <location>
        <position position="198"/>
    </location>
    <ligand>
        <name>substrate</name>
    </ligand>
</feature>
<evidence type="ECO:0000256" key="4">
    <source>
        <dbReference type="ARBA" id="ARBA00022605"/>
    </source>
</evidence>
<dbReference type="PANTHER" id="PTHR23100">
    <property type="entry name" value="ARGININE BIOSYNTHESIS BIFUNCTIONAL PROTEIN ARGJ"/>
    <property type="match status" value="1"/>
</dbReference>
<comment type="catalytic activity">
    <reaction evidence="10">
        <text>L-glutamate + acetyl-CoA = N-acetyl-L-glutamate + CoA + H(+)</text>
        <dbReference type="Rhea" id="RHEA:24292"/>
        <dbReference type="ChEBI" id="CHEBI:15378"/>
        <dbReference type="ChEBI" id="CHEBI:29985"/>
        <dbReference type="ChEBI" id="CHEBI:44337"/>
        <dbReference type="ChEBI" id="CHEBI:57287"/>
        <dbReference type="ChEBI" id="CHEBI:57288"/>
        <dbReference type="EC" id="2.3.1.1"/>
    </reaction>
</comment>
<keyword evidence="12" id="KW-1185">Reference proteome</keyword>
<dbReference type="SUPFAM" id="SSF56266">
    <property type="entry name" value="DmpA/ArgJ-like"/>
    <property type="match status" value="1"/>
</dbReference>
<comment type="subcellular location">
    <subcellularLocation>
        <location evidence="1 10">Mitochondrion matrix</location>
    </subcellularLocation>
</comment>
<feature type="binding site" evidence="10">
    <location>
        <position position="303"/>
    </location>
    <ligand>
        <name>substrate</name>
    </ligand>
</feature>
<dbReference type="VEuPathDB" id="FungiDB:VP01_1585g5"/>
<keyword evidence="3 10" id="KW-0055">Arginine biosynthesis</keyword>
<dbReference type="InterPro" id="IPR002813">
    <property type="entry name" value="Arg_biosynth_ArgJ"/>
</dbReference>
<dbReference type="FunFam" id="3.60.70.12:FF:000006">
    <property type="entry name" value="Arginine biosynthesis bifunctional protein ArgJ, mitochondrial"/>
    <property type="match status" value="1"/>
</dbReference>
<comment type="caution">
    <text evidence="11">The sequence shown here is derived from an EMBL/GenBank/DDBJ whole genome shotgun (WGS) entry which is preliminary data.</text>
</comment>
<feature type="site" description="Involved in the stabilization of negative charge on the oxyanion by the formation of the oxyanion hole" evidence="10">
    <location>
        <position position="133"/>
    </location>
</feature>
<dbReference type="STRING" id="27349.A0A0L6VHN0"/>
<comment type="subunit">
    <text evidence="10">Heterodimer of an alpha and a beta chain.</text>
</comment>
<dbReference type="Pfam" id="PF01960">
    <property type="entry name" value="ArgJ"/>
    <property type="match status" value="1"/>
</dbReference>
<comment type="pathway">
    <text evidence="10">Amino-acid biosynthesis; L-arginine biosynthesis; L-ornithine and N-acetyl-L-glutamate from L-glutamate and N(2)-acetyl-L-ornithine (cyclic): step 1/1.</text>
</comment>
<evidence type="ECO:0000256" key="2">
    <source>
        <dbReference type="ARBA" id="ARBA00006774"/>
    </source>
</evidence>
<dbReference type="InterPro" id="IPR016117">
    <property type="entry name" value="ArgJ-like_dom_sf"/>
</dbReference>
<dbReference type="GO" id="GO:0006526">
    <property type="term" value="P:L-arginine biosynthetic process"/>
    <property type="evidence" value="ECO:0007669"/>
    <property type="project" value="UniProtKB-UniRule"/>
</dbReference>
<dbReference type="AlphaFoldDB" id="A0A0L6VHN0"/>
<dbReference type="GO" id="GO:0005759">
    <property type="term" value="C:mitochondrial matrix"/>
    <property type="evidence" value="ECO:0007669"/>
    <property type="project" value="UniProtKB-SubCell"/>
</dbReference>
<comment type="function">
    <text evidence="10">Catalyzes two activities which are involved in the cyclic version of arginine biosynthesis: the synthesis of acetylglutamate from glutamate and acetyl-CoA, and of ornithine by transacetylation between acetylornithine and glutamate.</text>
</comment>
<feature type="binding site" evidence="10">
    <location>
        <position position="172"/>
    </location>
    <ligand>
        <name>substrate</name>
    </ligand>
</feature>
<reference evidence="11 12" key="1">
    <citation type="submission" date="2015-08" db="EMBL/GenBank/DDBJ databases">
        <title>Next Generation Sequencing and Analysis of the Genome of Puccinia sorghi L Schw, the Causal Agent of Maize Common Rust.</title>
        <authorList>
            <person name="Rochi L."/>
            <person name="Burguener G."/>
            <person name="Darino M."/>
            <person name="Turjanski A."/>
            <person name="Kreff E."/>
            <person name="Dieguez M.J."/>
            <person name="Sacco F."/>
        </authorList>
    </citation>
    <scope>NUCLEOTIDE SEQUENCE [LARGE SCALE GENOMIC DNA]</scope>
    <source>
        <strain evidence="11 12">RO10H11247</strain>
    </source>
</reference>
<dbReference type="EC" id="2.3.1.1" evidence="10"/>
<dbReference type="PANTHER" id="PTHR23100:SF0">
    <property type="entry name" value="ARGININE BIOSYNTHESIS BIFUNCTIONAL PROTEIN ARGJ, MITOCHONDRIAL"/>
    <property type="match status" value="1"/>
</dbReference>
<name>A0A0L6VHN0_9BASI</name>
<sequence>MRSIVSKLDRFGPKPINTKHFPLGFKVTGLHCGIKKSREALDLGLLVSEHSDTTAAGCFTRNRFKAAPVKYSISNLLRTKGAALNGVIINSGCANAVTGSRGDSDAAEMASLLDHHLHKIHNHSHPSSLVLSTGVIGQLLPMDRIRAGLVQGLEQLGSSYESWRALAEAFMTTDTFPKLLTHSFMLGEQEIRFAGIDKGAGMIHPSMGPPHATLLGLIATDAAVQPETLQIALTQAVERSFNRISVDGDMSTNDSVLLLANGAAGNPILSHSDPADMHRFEIFQQELSGFATRMAKLIVRDGEGASKFVQVSVEGAHSEQDATIVASTVATSSLVKCALNGEDANWGRILCAVGYSPVSHPIDPTKVSVSIQTLDGSQQILLLCNGEPEPHVDEQKASAILQQEDLRIHIHLGLPNGHHSNFYTCDLSKEYIGQIPLFHSVSEIPLTFVSLSLSLSLSSL</sequence>
<keyword evidence="9 10" id="KW-0012">Acyltransferase</keyword>
<dbReference type="Gene3D" id="3.60.70.12">
    <property type="entry name" value="L-amino peptidase D-ALA esterase/amidase"/>
    <property type="match status" value="1"/>
</dbReference>
<keyword evidence="5 10" id="KW-0808">Transferase</keyword>
<dbReference type="GO" id="GO:0004358">
    <property type="term" value="F:L-glutamate N-acetyltransferase activity, acting on acetyl-L-ornithine as donor"/>
    <property type="evidence" value="ECO:0007669"/>
    <property type="project" value="UniProtKB-UniRule"/>
</dbReference>
<evidence type="ECO:0000256" key="6">
    <source>
        <dbReference type="ARBA" id="ARBA00022813"/>
    </source>
</evidence>
<comment type="caution">
    <text evidence="10">Lacks conserved residue(s) required for the propagation of feature annotation.</text>
</comment>
<evidence type="ECO:0000256" key="9">
    <source>
        <dbReference type="ARBA" id="ARBA00023315"/>
    </source>
</evidence>
<dbReference type="Gene3D" id="3.10.20.340">
    <property type="entry name" value="ArgJ beta chain, C-terminal domain"/>
    <property type="match status" value="1"/>
</dbReference>
<dbReference type="Gene3D" id="3.30.2330.10">
    <property type="entry name" value="arginine biosynthesis bifunctional protein suprefamily"/>
    <property type="match status" value="1"/>
</dbReference>